<accession>A0AAJ0I8L6</accession>
<dbReference type="RefSeq" id="XP_062693400.1">
    <property type="nucleotide sequence ID" value="XM_062839500.1"/>
</dbReference>
<evidence type="ECO:0000256" key="1">
    <source>
        <dbReference type="SAM" id="MobiDB-lite"/>
    </source>
</evidence>
<feature type="compositionally biased region" description="Polar residues" evidence="1">
    <location>
        <begin position="67"/>
        <end position="77"/>
    </location>
</feature>
<feature type="compositionally biased region" description="Basic and acidic residues" evidence="1">
    <location>
        <begin position="53"/>
        <end position="65"/>
    </location>
</feature>
<dbReference type="AlphaFoldDB" id="A0AAJ0I8L6"/>
<name>A0AAJ0I8L6_9PEZI</name>
<organism evidence="2 3">
    <name type="scientific">Neurospora hispaniola</name>
    <dbReference type="NCBI Taxonomy" id="588809"/>
    <lineage>
        <taxon>Eukaryota</taxon>
        <taxon>Fungi</taxon>
        <taxon>Dikarya</taxon>
        <taxon>Ascomycota</taxon>
        <taxon>Pezizomycotina</taxon>
        <taxon>Sordariomycetes</taxon>
        <taxon>Sordariomycetidae</taxon>
        <taxon>Sordariales</taxon>
        <taxon>Sordariaceae</taxon>
        <taxon>Neurospora</taxon>
    </lineage>
</organism>
<sequence>MSYQPTTNVASGLEGQLGSDKITDHVSSPAGQLPGESSTLVSQPSVCNPELPNTREQRNHDRDNELENTQIPLNSASYDADDEHVSNPPDSSSPPFTAEDVDQDVQEPIGNRADVPQTTEETLRSQAIAWMEAVYHDAPNGTAIAPPTWYASSHSTPSRPRVWIKDFFTGHVRPRRLVNDRLAEMSLVERERWENRQRRMRGEPAE</sequence>
<evidence type="ECO:0000313" key="2">
    <source>
        <dbReference type="EMBL" id="KAK3492942.1"/>
    </source>
</evidence>
<reference evidence="2 3" key="1">
    <citation type="journal article" date="2023" name="Mol. Phylogenet. Evol.">
        <title>Genome-scale phylogeny and comparative genomics of the fungal order Sordariales.</title>
        <authorList>
            <person name="Hensen N."/>
            <person name="Bonometti L."/>
            <person name="Westerberg I."/>
            <person name="Brannstrom I.O."/>
            <person name="Guillou S."/>
            <person name="Cros-Aarteil S."/>
            <person name="Calhoun S."/>
            <person name="Haridas S."/>
            <person name="Kuo A."/>
            <person name="Mondo S."/>
            <person name="Pangilinan J."/>
            <person name="Riley R."/>
            <person name="LaButti K."/>
            <person name="Andreopoulos B."/>
            <person name="Lipzen A."/>
            <person name="Chen C."/>
            <person name="Yan M."/>
            <person name="Daum C."/>
            <person name="Ng V."/>
            <person name="Clum A."/>
            <person name="Steindorff A."/>
            <person name="Ohm R.A."/>
            <person name="Martin F."/>
            <person name="Silar P."/>
            <person name="Natvig D.O."/>
            <person name="Lalanne C."/>
            <person name="Gautier V."/>
            <person name="Ament-Velasquez S.L."/>
            <person name="Kruys A."/>
            <person name="Hutchinson M.I."/>
            <person name="Powell A.J."/>
            <person name="Barry K."/>
            <person name="Miller A.N."/>
            <person name="Grigoriev I.V."/>
            <person name="Debuchy R."/>
            <person name="Gladieux P."/>
            <person name="Hiltunen Thoren M."/>
            <person name="Johannesson H."/>
        </authorList>
    </citation>
    <scope>NUCLEOTIDE SEQUENCE [LARGE SCALE GENOMIC DNA]</scope>
    <source>
        <strain evidence="2 3">FGSC 10403</strain>
    </source>
</reference>
<evidence type="ECO:0000313" key="3">
    <source>
        <dbReference type="Proteomes" id="UP001285908"/>
    </source>
</evidence>
<proteinExistence type="predicted"/>
<feature type="region of interest" description="Disordered" evidence="1">
    <location>
        <begin position="1"/>
        <end position="99"/>
    </location>
</feature>
<feature type="compositionally biased region" description="Polar residues" evidence="1">
    <location>
        <begin position="1"/>
        <end position="10"/>
    </location>
</feature>
<comment type="caution">
    <text evidence="2">The sequence shown here is derived from an EMBL/GenBank/DDBJ whole genome shotgun (WGS) entry which is preliminary data.</text>
</comment>
<feature type="compositionally biased region" description="Polar residues" evidence="1">
    <location>
        <begin position="25"/>
        <end position="46"/>
    </location>
</feature>
<dbReference type="EMBL" id="JAULSX010000004">
    <property type="protein sequence ID" value="KAK3492942.1"/>
    <property type="molecule type" value="Genomic_DNA"/>
</dbReference>
<gene>
    <name evidence="2" type="ORF">B0T23DRAFT_412893</name>
</gene>
<protein>
    <submittedName>
        <fullName evidence="2">Uncharacterized protein</fullName>
    </submittedName>
</protein>
<dbReference type="GeneID" id="87877122"/>
<dbReference type="Proteomes" id="UP001285908">
    <property type="component" value="Unassembled WGS sequence"/>
</dbReference>
<keyword evidence="3" id="KW-1185">Reference proteome</keyword>